<dbReference type="WormBase" id="CBG18273a">
    <property type="protein sequence ID" value="CBP47077"/>
    <property type="gene ID" value="WBGene00037723"/>
    <property type="gene designation" value="Cbr-rle-1"/>
</dbReference>
<evidence type="ECO:0000313" key="13">
    <source>
        <dbReference type="WormBase" id="CBG18273a"/>
    </source>
</evidence>
<evidence type="ECO:0000256" key="4">
    <source>
        <dbReference type="ARBA" id="ARBA00022723"/>
    </source>
</evidence>
<dbReference type="SUPFAM" id="SSF57850">
    <property type="entry name" value="RING/U-box"/>
    <property type="match status" value="1"/>
</dbReference>
<dbReference type="Pfam" id="PF21206">
    <property type="entry name" value="Roquin_1_2-like_ROQ"/>
    <property type="match status" value="1"/>
</dbReference>
<dbReference type="FunCoup" id="A8XSB1">
    <property type="interactions" value="39"/>
</dbReference>
<proteinExistence type="predicted"/>
<accession>A8XSB1</accession>
<keyword evidence="5 7" id="KW-0863">Zinc-finger</keyword>
<keyword evidence="4" id="KW-0479">Metal-binding</keyword>
<evidence type="ECO:0000256" key="2">
    <source>
        <dbReference type="ARBA" id="ARBA00012483"/>
    </source>
</evidence>
<dbReference type="InterPro" id="IPR052249">
    <property type="entry name" value="Roquin_domain"/>
</dbReference>
<dbReference type="GO" id="GO:0003725">
    <property type="term" value="F:double-stranded RNA binding"/>
    <property type="evidence" value="ECO:0000318"/>
    <property type="project" value="GO_Central"/>
</dbReference>
<evidence type="ECO:0000256" key="7">
    <source>
        <dbReference type="PROSITE-ProRule" id="PRU00175"/>
    </source>
</evidence>
<evidence type="ECO:0000256" key="1">
    <source>
        <dbReference type="ARBA" id="ARBA00000900"/>
    </source>
</evidence>
<feature type="coiled-coil region" evidence="8">
    <location>
        <begin position="934"/>
        <end position="961"/>
    </location>
</feature>
<sequence length="1001" mass="112378">MAPTGQGGQWQEVLCCSVCNKHFNESFLPVSLICGHVICRKCAEKPESQLKPCPHDDWKTTIPPSEYPNNVALLSVIYPRKQCMIFSGANTDDEKRIDHLSIQIAKFFREADSERGGTVSSREISRTLQRKVLALLCYQWRENDGRLKTFKMCRGISERVMIEIILSIQSNTHVSSQLWSAVRARGCQFLGPAMQDDVLRLILMTLETGECIARKNLVMYVVQTLASDYPQVSKTCVGHVVQLLYRASCFNVLKRDGESSLMQLKEEFRTYDALRREHDSQIVQIAFESGLRIGPDQWSALLYADQSHRSHMQSIIDKLQSRNTYQQSVDELKILFNSQSPFVQIPAYRNFLTQVIPCLEYFGTIDQETITMSIVAESLYQIKKILRLHCSHDDLRRMPKEERRALLTQGMMPPPPPLYPLYTHLDENGRSVSRTEFNKPVENVRENTPSHTPPNSKQPTTSQQQQPQQQGGQGQFTPRQKRYQMGIPPNRMGYASQHHHFTPGPQQIPQQYYNPQPMQPPPMQRVRGRRMNGLPPPRPGCMPMMFPYSPEMMPPAGVPQNGTVPLMQTANVVTADGTVVNGTPQRVMIMQSPTHMNQGPVVMVIRKYNSLNDQEFVLDPATTNGSFTNAGSNGCHDSISSCSNSSSHVDCHVTNWQYDLPDGFTTWSTSAHNLDANFRKMYTHFSFRTDGNMFPMFDSGNCWGTTGADAEQLLAKRNEILKRLHTSEEDDEPEDSGIGHVSYTVASSVLDDRFQTQKFKFYITFHYRMDHIPIQMIPVPTIDLPPIPISFASMPNDETMTMIGEMVQQNRPRAPSLTNQTTGQPIIAAVGSAAPATVQSDCGTMSVMDSICMPIATSVIHTSTGIAQPVMPMVPVVPVQVPVVPAESFNPSVPPPPTPGQPMLVDTATGLLTPIRPILVPHPQNVVSNSLDKIVDVKERLSEAQGNVSEAENAHLRMELRMAESEMAHLDPYTKNNCLLRELHQVDMELQQLHINPAVEG</sequence>
<evidence type="ECO:0000313" key="11">
    <source>
        <dbReference type="EMBL" id="CAP35753.2"/>
    </source>
</evidence>
<name>A8XSB1_CAEBR</name>
<evidence type="ECO:0000259" key="10">
    <source>
        <dbReference type="PROSITE" id="PS50089"/>
    </source>
</evidence>
<dbReference type="STRING" id="6238.A8XSB1"/>
<dbReference type="Gene3D" id="3.30.40.10">
    <property type="entry name" value="Zinc/RING finger domain, C3HC4 (zinc finger)"/>
    <property type="match status" value="1"/>
</dbReference>
<feature type="compositionally biased region" description="Polar residues" evidence="9">
    <location>
        <begin position="446"/>
        <end position="457"/>
    </location>
</feature>
<reference evidence="11 12" key="2">
    <citation type="journal article" date="2011" name="PLoS Genet.">
        <title>Caenorhabditis briggsae recombinant inbred line genotypes reveal inter-strain incompatibility and the evolution of recombination.</title>
        <authorList>
            <person name="Ross J.A."/>
            <person name="Koboldt D.C."/>
            <person name="Staisch J.E."/>
            <person name="Chamberlin H.M."/>
            <person name="Gupta B.P."/>
            <person name="Miller R.D."/>
            <person name="Baird S.E."/>
            <person name="Haag E.S."/>
        </authorList>
    </citation>
    <scope>NUCLEOTIDE SEQUENCE [LARGE SCALE GENOMIC DNA]</scope>
    <source>
        <strain evidence="11 12">AF16</strain>
    </source>
</reference>
<dbReference type="PROSITE" id="PS00518">
    <property type="entry name" value="ZF_RING_1"/>
    <property type="match status" value="1"/>
</dbReference>
<dbReference type="EC" id="2.3.2.27" evidence="2"/>
<dbReference type="InterPro" id="IPR001841">
    <property type="entry name" value="Znf_RING"/>
</dbReference>
<dbReference type="GO" id="GO:0061630">
    <property type="term" value="F:ubiquitin protein ligase activity"/>
    <property type="evidence" value="ECO:0000318"/>
    <property type="project" value="GO_Central"/>
</dbReference>
<reference evidence="11 12" key="1">
    <citation type="journal article" date="2003" name="PLoS Biol.">
        <title>The genome sequence of Caenorhabditis briggsae: a platform for comparative genomics.</title>
        <authorList>
            <person name="Stein L.D."/>
            <person name="Bao Z."/>
            <person name="Blasiar D."/>
            <person name="Blumenthal T."/>
            <person name="Brent M.R."/>
            <person name="Chen N."/>
            <person name="Chinwalla A."/>
            <person name="Clarke L."/>
            <person name="Clee C."/>
            <person name="Coghlan A."/>
            <person name="Coulson A."/>
            <person name="D'Eustachio P."/>
            <person name="Fitch D.H."/>
            <person name="Fulton L.A."/>
            <person name="Fulton R.E."/>
            <person name="Griffiths-Jones S."/>
            <person name="Harris T.W."/>
            <person name="Hillier L.W."/>
            <person name="Kamath R."/>
            <person name="Kuwabara P.E."/>
            <person name="Mardis E.R."/>
            <person name="Marra M.A."/>
            <person name="Miner T.L."/>
            <person name="Minx P."/>
            <person name="Mullikin J.C."/>
            <person name="Plumb R.W."/>
            <person name="Rogers J."/>
            <person name="Schein J.E."/>
            <person name="Sohrmann M."/>
            <person name="Spieth J."/>
            <person name="Stajich J.E."/>
            <person name="Wei C."/>
            <person name="Willey D."/>
            <person name="Wilson R.K."/>
            <person name="Durbin R."/>
            <person name="Waterston R.H."/>
        </authorList>
    </citation>
    <scope>NUCLEOTIDE SEQUENCE [LARGE SCALE GENOMIC DNA]</scope>
    <source>
        <strain evidence="11 12">AF16</strain>
    </source>
</reference>
<dbReference type="EMBL" id="HE600936">
    <property type="protein sequence ID" value="CAP35753.2"/>
    <property type="molecule type" value="Genomic_DNA"/>
</dbReference>
<evidence type="ECO:0000313" key="12">
    <source>
        <dbReference type="Proteomes" id="UP000008549"/>
    </source>
</evidence>
<feature type="domain" description="RING-type" evidence="10">
    <location>
        <begin position="16"/>
        <end position="57"/>
    </location>
</feature>
<dbReference type="AlphaFoldDB" id="A8XSB1"/>
<dbReference type="PROSITE" id="PS50089">
    <property type="entry name" value="ZF_RING_2"/>
    <property type="match status" value="1"/>
</dbReference>
<feature type="region of interest" description="Disordered" evidence="9">
    <location>
        <begin position="436"/>
        <end position="478"/>
    </location>
</feature>
<dbReference type="InterPro" id="IPR048575">
    <property type="entry name" value="Roquin_1_2-like_ROQ"/>
</dbReference>
<dbReference type="InterPro" id="IPR013083">
    <property type="entry name" value="Znf_RING/FYVE/PHD"/>
</dbReference>
<evidence type="ECO:0000256" key="3">
    <source>
        <dbReference type="ARBA" id="ARBA00022679"/>
    </source>
</evidence>
<dbReference type="GO" id="GO:0000288">
    <property type="term" value="P:nuclear-transcribed mRNA catabolic process, deadenylation-dependent decay"/>
    <property type="evidence" value="ECO:0000318"/>
    <property type="project" value="GO_Central"/>
</dbReference>
<comment type="catalytic activity">
    <reaction evidence="1">
        <text>S-ubiquitinyl-[E2 ubiquitin-conjugating enzyme]-L-cysteine + [acceptor protein]-L-lysine = [E2 ubiquitin-conjugating enzyme]-L-cysteine + N(6)-ubiquitinyl-[acceptor protein]-L-lysine.</text>
        <dbReference type="EC" id="2.3.2.27"/>
    </reaction>
</comment>
<organism evidence="11 12">
    <name type="scientific">Caenorhabditis briggsae</name>
    <dbReference type="NCBI Taxonomy" id="6238"/>
    <lineage>
        <taxon>Eukaryota</taxon>
        <taxon>Metazoa</taxon>
        <taxon>Ecdysozoa</taxon>
        <taxon>Nematoda</taxon>
        <taxon>Chromadorea</taxon>
        <taxon>Rhabditida</taxon>
        <taxon>Rhabditina</taxon>
        <taxon>Rhabditomorpha</taxon>
        <taxon>Rhabditoidea</taxon>
        <taxon>Rhabditidae</taxon>
        <taxon>Peloderinae</taxon>
        <taxon>Caenorhabditis</taxon>
    </lineage>
</organism>
<dbReference type="InParanoid" id="A8XSB1"/>
<dbReference type="Proteomes" id="UP000008549">
    <property type="component" value="Unassembled WGS sequence"/>
</dbReference>
<keyword evidence="8" id="KW-0175">Coiled coil</keyword>
<dbReference type="Gene3D" id="1.20.120.1790">
    <property type="match status" value="1"/>
</dbReference>
<evidence type="ECO:0000256" key="8">
    <source>
        <dbReference type="SAM" id="Coils"/>
    </source>
</evidence>
<dbReference type="eggNOG" id="KOG3161">
    <property type="taxonomic scope" value="Eukaryota"/>
</dbReference>
<evidence type="ECO:0000256" key="6">
    <source>
        <dbReference type="ARBA" id="ARBA00022833"/>
    </source>
</evidence>
<evidence type="ECO:0000256" key="9">
    <source>
        <dbReference type="SAM" id="MobiDB-lite"/>
    </source>
</evidence>
<keyword evidence="3" id="KW-0808">Transferase</keyword>
<dbReference type="GO" id="GO:0008270">
    <property type="term" value="F:zinc ion binding"/>
    <property type="evidence" value="ECO:0007669"/>
    <property type="project" value="UniProtKB-KW"/>
</dbReference>
<keyword evidence="12" id="KW-1185">Reference proteome</keyword>
<gene>
    <name evidence="13" type="primary">rle-1</name>
    <name evidence="11" type="synonym">Cbr-rle-1</name>
    <name evidence="13" type="ORF">CBG18273</name>
    <name evidence="11" type="ORF">CBG_18273</name>
</gene>
<protein>
    <recommendedName>
        <fullName evidence="2">RING-type E3 ubiquitin transferase</fullName>
        <ecNumber evidence="2">2.3.2.27</ecNumber>
    </recommendedName>
</protein>
<feature type="compositionally biased region" description="Basic and acidic residues" evidence="9">
    <location>
        <begin position="436"/>
        <end position="445"/>
    </location>
</feature>
<dbReference type="InterPro" id="IPR017907">
    <property type="entry name" value="Znf_RING_CS"/>
</dbReference>
<dbReference type="GO" id="GO:0006511">
    <property type="term" value="P:ubiquitin-dependent protein catabolic process"/>
    <property type="evidence" value="ECO:0000318"/>
    <property type="project" value="GO_Central"/>
</dbReference>
<dbReference type="OMA" id="MCRGISE"/>
<dbReference type="PANTHER" id="PTHR13139:SF54">
    <property type="entry name" value="RING-TYPE E3 UBIQUITIN TRANSFERASE"/>
    <property type="match status" value="1"/>
</dbReference>
<keyword evidence="6" id="KW-0862">Zinc</keyword>
<dbReference type="Pfam" id="PF18386">
    <property type="entry name" value="ROQ_II"/>
    <property type="match status" value="1"/>
</dbReference>
<dbReference type="GO" id="GO:0010494">
    <property type="term" value="C:cytoplasmic stress granule"/>
    <property type="evidence" value="ECO:0000318"/>
    <property type="project" value="GO_Central"/>
</dbReference>
<dbReference type="InterPro" id="IPR041523">
    <property type="entry name" value="ROQ_II"/>
</dbReference>
<evidence type="ECO:0000256" key="5">
    <source>
        <dbReference type="ARBA" id="ARBA00022771"/>
    </source>
</evidence>
<dbReference type="GO" id="GO:0003729">
    <property type="term" value="F:mRNA binding"/>
    <property type="evidence" value="ECO:0000318"/>
    <property type="project" value="GO_Central"/>
</dbReference>
<dbReference type="HOGENOM" id="CLU_299615_0_0_1"/>
<dbReference type="GO" id="GO:0035613">
    <property type="term" value="F:RNA stem-loop binding"/>
    <property type="evidence" value="ECO:0000318"/>
    <property type="project" value="GO_Central"/>
</dbReference>
<dbReference type="GO" id="GO:0000209">
    <property type="term" value="P:protein polyubiquitination"/>
    <property type="evidence" value="ECO:0000318"/>
    <property type="project" value="GO_Central"/>
</dbReference>
<dbReference type="PANTHER" id="PTHR13139">
    <property type="entry name" value="RING FINGER AND CCCH-TYPE ZINC FINGER DOMAIN-CONTAINING PROTEIN"/>
    <property type="match status" value="1"/>
</dbReference>
<feature type="compositionally biased region" description="Low complexity" evidence="9">
    <location>
        <begin position="458"/>
        <end position="478"/>
    </location>
</feature>